<dbReference type="Gene3D" id="3.40.50.1010">
    <property type="entry name" value="5'-nuclease"/>
    <property type="match status" value="1"/>
</dbReference>
<dbReference type="SUPFAM" id="SSF88723">
    <property type="entry name" value="PIN domain-like"/>
    <property type="match status" value="1"/>
</dbReference>
<feature type="binding site" evidence="8">
    <location>
        <position position="10"/>
    </location>
    <ligand>
        <name>Mg(2+)</name>
        <dbReference type="ChEBI" id="CHEBI:18420"/>
    </ligand>
</feature>
<comment type="similarity">
    <text evidence="7 8">Belongs to the PINc/VapC protein family.</text>
</comment>
<dbReference type="InterPro" id="IPR029060">
    <property type="entry name" value="PIN-like_dom_sf"/>
</dbReference>
<organism evidence="10 11">
    <name type="scientific">Tsukamurella tyrosinosolvens</name>
    <dbReference type="NCBI Taxonomy" id="57704"/>
    <lineage>
        <taxon>Bacteria</taxon>
        <taxon>Bacillati</taxon>
        <taxon>Actinomycetota</taxon>
        <taxon>Actinomycetes</taxon>
        <taxon>Mycobacteriales</taxon>
        <taxon>Tsukamurellaceae</taxon>
        <taxon>Tsukamurella</taxon>
    </lineage>
</organism>
<proteinExistence type="inferred from homology"/>
<keyword evidence="8" id="KW-0800">Toxin</keyword>
<dbReference type="CDD" id="cd18741">
    <property type="entry name" value="PIN_VapC4-5_FitB-like"/>
    <property type="match status" value="1"/>
</dbReference>
<dbReference type="InterPro" id="IPR022907">
    <property type="entry name" value="VapC_family"/>
</dbReference>
<accession>A0A1H4Z2B2</accession>
<keyword evidence="11" id="KW-1185">Reference proteome</keyword>
<evidence type="ECO:0000313" key="10">
    <source>
        <dbReference type="EMBL" id="SED24035.1"/>
    </source>
</evidence>
<name>A0A1H4Z2B2_TSUTY</name>
<dbReference type="PANTHER" id="PTHR33653:SF1">
    <property type="entry name" value="RIBONUCLEASE VAPC2"/>
    <property type="match status" value="1"/>
</dbReference>
<evidence type="ECO:0000256" key="1">
    <source>
        <dbReference type="ARBA" id="ARBA00001946"/>
    </source>
</evidence>
<evidence type="ECO:0000259" key="9">
    <source>
        <dbReference type="Pfam" id="PF01850"/>
    </source>
</evidence>
<dbReference type="RefSeq" id="WP_225535587.1">
    <property type="nucleotide sequence ID" value="NZ_CBDRGN010000007.1"/>
</dbReference>
<dbReference type="Proteomes" id="UP000182241">
    <property type="component" value="Unassembled WGS sequence"/>
</dbReference>
<dbReference type="Pfam" id="PF01850">
    <property type="entry name" value="PIN"/>
    <property type="match status" value="1"/>
</dbReference>
<gene>
    <name evidence="8" type="primary">vapC</name>
    <name evidence="10" type="ORF">SAMN04489793_4396</name>
</gene>
<keyword evidence="3 8" id="KW-0540">Nuclease</keyword>
<evidence type="ECO:0000256" key="2">
    <source>
        <dbReference type="ARBA" id="ARBA00022649"/>
    </source>
</evidence>
<reference evidence="11" key="1">
    <citation type="submission" date="2016-10" db="EMBL/GenBank/DDBJ databases">
        <authorList>
            <person name="Varghese N."/>
            <person name="Submissions S."/>
        </authorList>
    </citation>
    <scope>NUCLEOTIDE SEQUENCE [LARGE SCALE GENOMIC DNA]</scope>
    <source>
        <strain evidence="11">DSM 44234</strain>
    </source>
</reference>
<dbReference type="STRING" id="57704.SAMN04489793_4396"/>
<evidence type="ECO:0000256" key="4">
    <source>
        <dbReference type="ARBA" id="ARBA00022723"/>
    </source>
</evidence>
<evidence type="ECO:0000313" key="11">
    <source>
        <dbReference type="Proteomes" id="UP000182241"/>
    </source>
</evidence>
<dbReference type="GO" id="GO:0004540">
    <property type="term" value="F:RNA nuclease activity"/>
    <property type="evidence" value="ECO:0007669"/>
    <property type="project" value="InterPro"/>
</dbReference>
<keyword evidence="5 8" id="KW-0378">Hydrolase</keyword>
<dbReference type="InterPro" id="IPR002716">
    <property type="entry name" value="PIN_dom"/>
</dbReference>
<dbReference type="HAMAP" id="MF_00265">
    <property type="entry name" value="VapC_Nob1"/>
    <property type="match status" value="1"/>
</dbReference>
<sequence length="130" mass="14218">MVTGPPILLDTSIFIDTLRGRREARDRLSDARREGRRLVASVLTRTEVLGGMRASEKSSTAALLAVFEWIDVSEEIADAAGSLARRYRASHSGIDIADYVIAATAAVAGADLWTRNVKHFPMFDGLEPPY</sequence>
<evidence type="ECO:0000256" key="5">
    <source>
        <dbReference type="ARBA" id="ARBA00022801"/>
    </source>
</evidence>
<comment type="function">
    <text evidence="8">Toxic component of a toxin-antitoxin (TA) system. An RNase.</text>
</comment>
<keyword evidence="2 8" id="KW-1277">Toxin-antitoxin system</keyword>
<keyword evidence="6 8" id="KW-0460">Magnesium</keyword>
<dbReference type="GeneID" id="300997351"/>
<protein>
    <recommendedName>
        <fullName evidence="8">Ribonuclease VapC</fullName>
        <shortName evidence="8">RNase VapC</shortName>
        <ecNumber evidence="8">3.1.-.-</ecNumber>
    </recommendedName>
    <alternativeName>
        <fullName evidence="8">Toxin VapC</fullName>
    </alternativeName>
</protein>
<feature type="binding site" evidence="8">
    <location>
        <position position="98"/>
    </location>
    <ligand>
        <name>Mg(2+)</name>
        <dbReference type="ChEBI" id="CHEBI:18420"/>
    </ligand>
</feature>
<dbReference type="PANTHER" id="PTHR33653">
    <property type="entry name" value="RIBONUCLEASE VAPC2"/>
    <property type="match status" value="1"/>
</dbReference>
<evidence type="ECO:0000256" key="8">
    <source>
        <dbReference type="HAMAP-Rule" id="MF_00265"/>
    </source>
</evidence>
<dbReference type="EMBL" id="FNSA01000003">
    <property type="protein sequence ID" value="SED24035.1"/>
    <property type="molecule type" value="Genomic_DNA"/>
</dbReference>
<dbReference type="AlphaFoldDB" id="A0A1H4Z2B2"/>
<dbReference type="InterPro" id="IPR050556">
    <property type="entry name" value="Type_II_TA_system_RNase"/>
</dbReference>
<evidence type="ECO:0000256" key="6">
    <source>
        <dbReference type="ARBA" id="ARBA00022842"/>
    </source>
</evidence>
<keyword evidence="4 8" id="KW-0479">Metal-binding</keyword>
<evidence type="ECO:0000256" key="7">
    <source>
        <dbReference type="ARBA" id="ARBA00038093"/>
    </source>
</evidence>
<dbReference type="GO" id="GO:0000287">
    <property type="term" value="F:magnesium ion binding"/>
    <property type="evidence" value="ECO:0007669"/>
    <property type="project" value="UniProtKB-UniRule"/>
</dbReference>
<dbReference type="GO" id="GO:0016787">
    <property type="term" value="F:hydrolase activity"/>
    <property type="evidence" value="ECO:0007669"/>
    <property type="project" value="UniProtKB-KW"/>
</dbReference>
<dbReference type="GO" id="GO:0090729">
    <property type="term" value="F:toxin activity"/>
    <property type="evidence" value="ECO:0007669"/>
    <property type="project" value="UniProtKB-KW"/>
</dbReference>
<feature type="domain" description="PIN" evidence="9">
    <location>
        <begin position="7"/>
        <end position="116"/>
    </location>
</feature>
<dbReference type="EC" id="3.1.-.-" evidence="8"/>
<comment type="cofactor">
    <cofactor evidence="1 8">
        <name>Mg(2+)</name>
        <dbReference type="ChEBI" id="CHEBI:18420"/>
    </cofactor>
</comment>
<evidence type="ECO:0000256" key="3">
    <source>
        <dbReference type="ARBA" id="ARBA00022722"/>
    </source>
</evidence>